<dbReference type="Proteomes" id="UP000001194">
    <property type="component" value="Unassembled WGS sequence"/>
</dbReference>
<evidence type="ECO:0000313" key="2">
    <source>
        <dbReference type="Proteomes" id="UP000001194"/>
    </source>
</evidence>
<gene>
    <name evidence="1" type="ORF">LACBIDRAFT_312843</name>
</gene>
<dbReference type="AlphaFoldDB" id="B0DWX8"/>
<protein>
    <submittedName>
        <fullName evidence="1">Predicted protein</fullName>
    </submittedName>
</protein>
<dbReference type="RefSeq" id="XP_001888483.1">
    <property type="nucleotide sequence ID" value="XM_001888448.1"/>
</dbReference>
<keyword evidence="2" id="KW-1185">Reference proteome</keyword>
<organism evidence="2">
    <name type="scientific">Laccaria bicolor (strain S238N-H82 / ATCC MYA-4686)</name>
    <name type="common">Bicoloured deceiver</name>
    <name type="synonym">Laccaria laccata var. bicolor</name>
    <dbReference type="NCBI Taxonomy" id="486041"/>
    <lineage>
        <taxon>Eukaryota</taxon>
        <taxon>Fungi</taxon>
        <taxon>Dikarya</taxon>
        <taxon>Basidiomycota</taxon>
        <taxon>Agaricomycotina</taxon>
        <taxon>Agaricomycetes</taxon>
        <taxon>Agaricomycetidae</taxon>
        <taxon>Agaricales</taxon>
        <taxon>Agaricineae</taxon>
        <taxon>Hydnangiaceae</taxon>
        <taxon>Laccaria</taxon>
    </lineage>
</organism>
<evidence type="ECO:0000313" key="1">
    <source>
        <dbReference type="EMBL" id="EDR00889.1"/>
    </source>
</evidence>
<dbReference type="EMBL" id="DS547145">
    <property type="protein sequence ID" value="EDR00889.1"/>
    <property type="molecule type" value="Genomic_DNA"/>
</dbReference>
<reference evidence="1 2" key="1">
    <citation type="journal article" date="2008" name="Nature">
        <title>The genome of Laccaria bicolor provides insights into mycorrhizal symbiosis.</title>
        <authorList>
            <person name="Martin F."/>
            <person name="Aerts A."/>
            <person name="Ahren D."/>
            <person name="Brun A."/>
            <person name="Danchin E.G.J."/>
            <person name="Duchaussoy F."/>
            <person name="Gibon J."/>
            <person name="Kohler A."/>
            <person name="Lindquist E."/>
            <person name="Pereda V."/>
            <person name="Salamov A."/>
            <person name="Shapiro H.J."/>
            <person name="Wuyts J."/>
            <person name="Blaudez D."/>
            <person name="Buee M."/>
            <person name="Brokstein P."/>
            <person name="Canbaeck B."/>
            <person name="Cohen D."/>
            <person name="Courty P.E."/>
            <person name="Coutinho P.M."/>
            <person name="Delaruelle C."/>
            <person name="Detter J.C."/>
            <person name="Deveau A."/>
            <person name="DiFazio S."/>
            <person name="Duplessis S."/>
            <person name="Fraissinet-Tachet L."/>
            <person name="Lucic E."/>
            <person name="Frey-Klett P."/>
            <person name="Fourrey C."/>
            <person name="Feussner I."/>
            <person name="Gay G."/>
            <person name="Grimwood J."/>
            <person name="Hoegger P.J."/>
            <person name="Jain P."/>
            <person name="Kilaru S."/>
            <person name="Labbe J."/>
            <person name="Lin Y.C."/>
            <person name="Legue V."/>
            <person name="Le Tacon F."/>
            <person name="Marmeisse R."/>
            <person name="Melayah D."/>
            <person name="Montanini B."/>
            <person name="Muratet M."/>
            <person name="Nehls U."/>
            <person name="Niculita-Hirzel H."/>
            <person name="Oudot-Le Secq M.P."/>
            <person name="Peter M."/>
            <person name="Quesneville H."/>
            <person name="Rajashekar B."/>
            <person name="Reich M."/>
            <person name="Rouhier N."/>
            <person name="Schmutz J."/>
            <person name="Yin T."/>
            <person name="Chalot M."/>
            <person name="Henrissat B."/>
            <person name="Kuees U."/>
            <person name="Lucas S."/>
            <person name="Van de Peer Y."/>
            <person name="Podila G.K."/>
            <person name="Polle A."/>
            <person name="Pukkila P.J."/>
            <person name="Richardson P.M."/>
            <person name="Rouze P."/>
            <person name="Sanders I.R."/>
            <person name="Stajich J.E."/>
            <person name="Tunlid A."/>
            <person name="Tuskan G."/>
            <person name="Grigoriev I.V."/>
        </authorList>
    </citation>
    <scope>NUCLEOTIDE SEQUENCE [LARGE SCALE GENOMIC DNA]</scope>
    <source>
        <strain evidence="2">S238N-H82 / ATCC MYA-4686</strain>
    </source>
</reference>
<dbReference type="HOGENOM" id="CLU_2574280_0_0_1"/>
<proteinExistence type="predicted"/>
<dbReference type="KEGG" id="lbc:LACBIDRAFT_312843"/>
<dbReference type="GeneID" id="6084088"/>
<accession>B0DWX8</accession>
<name>B0DWX8_LACBS</name>
<dbReference type="InParanoid" id="B0DWX8"/>
<sequence length="81" mass="8827">MPHLQGGALKRGQFQRVDLGALASTWARARLLLPLLSSGDLLRWRLILILSSLDIRLSYSISGLPSSPSCSSPPSFPRQAQ</sequence>